<reference evidence="2" key="1">
    <citation type="journal article" date="2020" name="Stud. Mycol.">
        <title>101 Dothideomycetes genomes: a test case for predicting lifestyles and emergence of pathogens.</title>
        <authorList>
            <person name="Haridas S."/>
            <person name="Albert R."/>
            <person name="Binder M."/>
            <person name="Bloem J."/>
            <person name="Labutti K."/>
            <person name="Salamov A."/>
            <person name="Andreopoulos B."/>
            <person name="Baker S."/>
            <person name="Barry K."/>
            <person name="Bills G."/>
            <person name="Bluhm B."/>
            <person name="Cannon C."/>
            <person name="Castanera R."/>
            <person name="Culley D."/>
            <person name="Daum C."/>
            <person name="Ezra D."/>
            <person name="Gonzalez J."/>
            <person name="Henrissat B."/>
            <person name="Kuo A."/>
            <person name="Liang C."/>
            <person name="Lipzen A."/>
            <person name="Lutzoni F."/>
            <person name="Magnuson J."/>
            <person name="Mondo S."/>
            <person name="Nolan M."/>
            <person name="Ohm R."/>
            <person name="Pangilinan J."/>
            <person name="Park H.-J."/>
            <person name="Ramirez L."/>
            <person name="Alfaro M."/>
            <person name="Sun H."/>
            <person name="Tritt A."/>
            <person name="Yoshinaga Y."/>
            <person name="Zwiers L.-H."/>
            <person name="Turgeon B."/>
            <person name="Goodwin S."/>
            <person name="Spatafora J."/>
            <person name="Crous P."/>
            <person name="Grigoriev I."/>
        </authorList>
    </citation>
    <scope>NUCLEOTIDE SEQUENCE</scope>
    <source>
        <strain evidence="2">CBS 279.74</strain>
    </source>
</reference>
<feature type="compositionally biased region" description="Polar residues" evidence="1">
    <location>
        <begin position="102"/>
        <end position="115"/>
    </location>
</feature>
<feature type="compositionally biased region" description="Basic residues" evidence="1">
    <location>
        <begin position="136"/>
        <end position="151"/>
    </location>
</feature>
<proteinExistence type="predicted"/>
<evidence type="ECO:0000313" key="3">
    <source>
        <dbReference type="Proteomes" id="UP000799428"/>
    </source>
</evidence>
<dbReference type="Proteomes" id="UP000799428">
    <property type="component" value="Unassembled WGS sequence"/>
</dbReference>
<feature type="compositionally biased region" description="Basic and acidic residues" evidence="1">
    <location>
        <begin position="181"/>
        <end position="191"/>
    </location>
</feature>
<dbReference type="InterPro" id="IPR024526">
    <property type="entry name" value="DUF3807"/>
</dbReference>
<evidence type="ECO:0000256" key="1">
    <source>
        <dbReference type="SAM" id="MobiDB-lite"/>
    </source>
</evidence>
<dbReference type="AlphaFoldDB" id="A0A6G1K5R4"/>
<feature type="compositionally biased region" description="Basic and acidic residues" evidence="1">
    <location>
        <begin position="152"/>
        <end position="161"/>
    </location>
</feature>
<dbReference type="EMBL" id="MU005773">
    <property type="protein sequence ID" value="KAF2707781.1"/>
    <property type="molecule type" value="Genomic_DNA"/>
</dbReference>
<dbReference type="PANTHER" id="PTHR40642">
    <property type="entry name" value="YALI0F31295P"/>
    <property type="match status" value="1"/>
</dbReference>
<evidence type="ECO:0000313" key="2">
    <source>
        <dbReference type="EMBL" id="KAF2707781.1"/>
    </source>
</evidence>
<sequence length="191" mass="22128">MEMQPPSVTDDLRIFHAEHFPHAPAPAQFVSGAETTEEICDEYLGEEDDGLGYYEDGVKRTLTDEQIALFRHSEIQSIIRERRRRRENGNSPEPKAKRESPDSSNKTQKTDQGNASGDKVLGGRVEKQTNWTKLSAKSKQRNKNSRNRWRANQREKKKMELKEEEESDEWDPWHQANGPDVQKDTTIDLDY</sequence>
<organism evidence="2 3">
    <name type="scientific">Pleomassaria siparia CBS 279.74</name>
    <dbReference type="NCBI Taxonomy" id="1314801"/>
    <lineage>
        <taxon>Eukaryota</taxon>
        <taxon>Fungi</taxon>
        <taxon>Dikarya</taxon>
        <taxon>Ascomycota</taxon>
        <taxon>Pezizomycotina</taxon>
        <taxon>Dothideomycetes</taxon>
        <taxon>Pleosporomycetidae</taxon>
        <taxon>Pleosporales</taxon>
        <taxon>Pleomassariaceae</taxon>
        <taxon>Pleomassaria</taxon>
    </lineage>
</organism>
<name>A0A6G1K5R4_9PLEO</name>
<keyword evidence="3" id="KW-1185">Reference proteome</keyword>
<gene>
    <name evidence="2" type="ORF">K504DRAFT_43698</name>
</gene>
<protein>
    <submittedName>
        <fullName evidence="2">Uncharacterized protein</fullName>
    </submittedName>
</protein>
<dbReference type="PANTHER" id="PTHR40642:SF1">
    <property type="entry name" value="YALI0F31295P"/>
    <property type="match status" value="1"/>
</dbReference>
<dbReference type="Pfam" id="PF12720">
    <property type="entry name" value="DUF3807"/>
    <property type="match status" value="1"/>
</dbReference>
<feature type="region of interest" description="Disordered" evidence="1">
    <location>
        <begin position="80"/>
        <end position="191"/>
    </location>
</feature>
<accession>A0A6G1K5R4</accession>
<dbReference type="OrthoDB" id="5422320at2759"/>